<proteinExistence type="predicted"/>
<dbReference type="AlphaFoldDB" id="A0AB38DWW2"/>
<evidence type="ECO:0000313" key="4">
    <source>
        <dbReference type="Proteomes" id="UP000234166"/>
    </source>
</evidence>
<dbReference type="Proteomes" id="UP000234166">
    <property type="component" value="Unassembled WGS sequence"/>
</dbReference>
<feature type="region of interest" description="Disordered" evidence="1">
    <location>
        <begin position="70"/>
        <end position="178"/>
    </location>
</feature>
<evidence type="ECO:0000313" key="5">
    <source>
        <dbReference type="Proteomes" id="UP000234181"/>
    </source>
</evidence>
<comment type="caution">
    <text evidence="3">The sequence shown here is derived from an EMBL/GenBank/DDBJ whole genome shotgun (WGS) entry which is preliminary data.</text>
</comment>
<evidence type="ECO:0000313" key="2">
    <source>
        <dbReference type="EMBL" id="SON77368.1"/>
    </source>
</evidence>
<dbReference type="Proteomes" id="UP000234181">
    <property type="component" value="Unassembled WGS sequence"/>
</dbReference>
<protein>
    <submittedName>
        <fullName evidence="3">Uncharacterized protein</fullName>
    </submittedName>
</protein>
<name>A0AB38DWW2_XANCH</name>
<gene>
    <name evidence="2" type="ORF">XAP6984_1330036</name>
    <name evidence="3" type="ORF">XAP7430_1310037</name>
</gene>
<feature type="compositionally biased region" description="Low complexity" evidence="1">
    <location>
        <begin position="163"/>
        <end position="172"/>
    </location>
</feature>
<reference evidence="4 5" key="1">
    <citation type="submission" date="2017-10" db="EMBL/GenBank/DDBJ databases">
        <authorList>
            <person name="Regsiter A."/>
            <person name="William W."/>
        </authorList>
    </citation>
    <scope>NUCLEOTIDE SEQUENCE [LARGE SCALE GENOMIC DNA]</scope>
    <source>
        <strain evidence="2 5">CFBP6984</strain>
        <strain evidence="3 4">CFBP7430</strain>
    </source>
</reference>
<keyword evidence="5" id="KW-1185">Reference proteome</keyword>
<accession>A0AB38DWW2</accession>
<dbReference type="EMBL" id="OCYS01000037">
    <property type="protein sequence ID" value="SON82961.1"/>
    <property type="molecule type" value="Genomic_DNA"/>
</dbReference>
<feature type="compositionally biased region" description="Basic and acidic residues" evidence="1">
    <location>
        <begin position="132"/>
        <end position="143"/>
    </location>
</feature>
<evidence type="ECO:0000256" key="1">
    <source>
        <dbReference type="SAM" id="MobiDB-lite"/>
    </source>
</evidence>
<evidence type="ECO:0000313" key="3">
    <source>
        <dbReference type="EMBL" id="SON82961.1"/>
    </source>
</evidence>
<dbReference type="EMBL" id="OCYT01000039">
    <property type="protein sequence ID" value="SON77368.1"/>
    <property type="molecule type" value="Genomic_DNA"/>
</dbReference>
<organism evidence="3 4">
    <name type="scientific">Xanthomonas campestris pv. phaseoli</name>
    <dbReference type="NCBI Taxonomy" id="317013"/>
    <lineage>
        <taxon>Bacteria</taxon>
        <taxon>Pseudomonadati</taxon>
        <taxon>Pseudomonadota</taxon>
        <taxon>Gammaproteobacteria</taxon>
        <taxon>Lysobacterales</taxon>
        <taxon>Lysobacteraceae</taxon>
        <taxon>Xanthomonas</taxon>
    </lineage>
</organism>
<feature type="compositionally biased region" description="Basic residues" evidence="1">
    <location>
        <begin position="153"/>
        <end position="162"/>
    </location>
</feature>
<sequence length="178" mass="19409">MQHAARSSHALRRTRTMAPQYCRASATLLRHSAFFASEDRSSRPRAGSRLAVEIPTSDRCLHRDAGLVPRRPVVHSPTGERESAMADQNGNKGGTGNRGFASMDGHKQREIASIGGKAAHESGNAHRTSAQGRHEGWPGERCRQQPLSCTKRQVPRRFRKGRSSSGGAFFSGIAPRLS</sequence>